<organism evidence="1 2">
    <name type="scientific">Taklimakanibacter albus</name>
    <dbReference type="NCBI Taxonomy" id="2800327"/>
    <lineage>
        <taxon>Bacteria</taxon>
        <taxon>Pseudomonadati</taxon>
        <taxon>Pseudomonadota</taxon>
        <taxon>Alphaproteobacteria</taxon>
        <taxon>Hyphomicrobiales</taxon>
        <taxon>Aestuariivirgaceae</taxon>
        <taxon>Taklimakanibacter</taxon>
    </lineage>
</organism>
<evidence type="ECO:0000313" key="1">
    <source>
        <dbReference type="EMBL" id="MBK1868937.1"/>
    </source>
</evidence>
<keyword evidence="2" id="KW-1185">Reference proteome</keyword>
<comment type="caution">
    <text evidence="1">The sequence shown here is derived from an EMBL/GenBank/DDBJ whole genome shotgun (WGS) entry which is preliminary data.</text>
</comment>
<reference evidence="1" key="1">
    <citation type="submission" date="2021-01" db="EMBL/GenBank/DDBJ databases">
        <authorList>
            <person name="Sun Q."/>
        </authorList>
    </citation>
    <scope>NUCLEOTIDE SEQUENCE</scope>
    <source>
        <strain evidence="1">YIM B02566</strain>
    </source>
</reference>
<gene>
    <name evidence="1" type="ORF">JHL16_21440</name>
</gene>
<sequence length="337" mass="35713">MTQDAAPLLKSTTPAIPHWRRLMRQPIVNICLFFFVLQVICIVASLLYPNDFRYVSETNIGLLLRAIPVLGIISLGVGVLMITGEYDLSVGSVYTLAGYSIALLFGMGLPVWLAVIATLAIAIAIGVTNGLITVKFAIPSFIATMGAMLVVRGVVRWLSEGRTVSFKPDETFSGLLTGAFYGIEAPFIWFIGLALLTGLLVHKSKLGNHFYLVGGHEKTAIAVGINSHRVKVIAFALASLAAAIAGILSITRVGTATPAQGIGLELKAIAVCVIGGLFLSGGRGTVLGIVVGACLMYMVEDVLLLLRAPGFYLDVFVGAILVVAVILNTWLTRKAGK</sequence>
<evidence type="ECO:0000313" key="2">
    <source>
        <dbReference type="Proteomes" id="UP000616151"/>
    </source>
</evidence>
<dbReference type="EMBL" id="JAENHL010000007">
    <property type="protein sequence ID" value="MBK1868937.1"/>
    <property type="molecule type" value="Genomic_DNA"/>
</dbReference>
<dbReference type="Proteomes" id="UP000616151">
    <property type="component" value="Unassembled WGS sequence"/>
</dbReference>
<proteinExistence type="predicted"/>
<protein>
    <submittedName>
        <fullName evidence="1">ABC transporter permease</fullName>
    </submittedName>
</protein>
<name>A0ACC5R8L5_9HYPH</name>
<accession>A0ACC5R8L5</accession>